<feature type="transmembrane region" description="Helical" evidence="1">
    <location>
        <begin position="6"/>
        <end position="29"/>
    </location>
</feature>
<reference evidence="2" key="1">
    <citation type="submission" date="2020-10" db="EMBL/GenBank/DDBJ databases">
        <authorList>
            <person name="Gilroy R."/>
        </authorList>
    </citation>
    <scope>NUCLEOTIDE SEQUENCE</scope>
    <source>
        <strain evidence="2">17213</strain>
    </source>
</reference>
<dbReference type="AlphaFoldDB" id="A0A9D9DBW3"/>
<name>A0A9D9DBW3_9GAMM</name>
<dbReference type="Proteomes" id="UP000823631">
    <property type="component" value="Unassembled WGS sequence"/>
</dbReference>
<evidence type="ECO:0000313" key="3">
    <source>
        <dbReference type="Proteomes" id="UP000823631"/>
    </source>
</evidence>
<comment type="caution">
    <text evidence="2">The sequence shown here is derived from an EMBL/GenBank/DDBJ whole genome shotgun (WGS) entry which is preliminary data.</text>
</comment>
<gene>
    <name evidence="2" type="ORF">IAB19_09335</name>
</gene>
<accession>A0A9D9DBW3</accession>
<keyword evidence="1" id="KW-0472">Membrane</keyword>
<sequence>MTGFTITPLKIALCFAAALLTTCVVRFILGDRRDLWFKRSQPKFILTVRGKIGDYLALGYPKTIQGLIILCALLLVLCAEIWLILKFV</sequence>
<feature type="transmembrane region" description="Helical" evidence="1">
    <location>
        <begin position="67"/>
        <end position="85"/>
    </location>
</feature>
<reference evidence="2" key="2">
    <citation type="journal article" date="2021" name="PeerJ">
        <title>Extensive microbial diversity within the chicken gut microbiome revealed by metagenomics and culture.</title>
        <authorList>
            <person name="Gilroy R."/>
            <person name="Ravi A."/>
            <person name="Getino M."/>
            <person name="Pursley I."/>
            <person name="Horton D.L."/>
            <person name="Alikhan N.F."/>
            <person name="Baker D."/>
            <person name="Gharbi K."/>
            <person name="Hall N."/>
            <person name="Watson M."/>
            <person name="Adriaenssens E.M."/>
            <person name="Foster-Nyarko E."/>
            <person name="Jarju S."/>
            <person name="Secka A."/>
            <person name="Antonio M."/>
            <person name="Oren A."/>
            <person name="Chaudhuri R.R."/>
            <person name="La Ragione R."/>
            <person name="Hildebrand F."/>
            <person name="Pallen M.J."/>
        </authorList>
    </citation>
    <scope>NUCLEOTIDE SEQUENCE</scope>
    <source>
        <strain evidence="2">17213</strain>
    </source>
</reference>
<protein>
    <submittedName>
        <fullName evidence="2">Uncharacterized protein</fullName>
    </submittedName>
</protein>
<keyword evidence="1" id="KW-1133">Transmembrane helix</keyword>
<dbReference type="EMBL" id="JADINH010000184">
    <property type="protein sequence ID" value="MBO8416570.1"/>
    <property type="molecule type" value="Genomic_DNA"/>
</dbReference>
<evidence type="ECO:0000256" key="1">
    <source>
        <dbReference type="SAM" id="Phobius"/>
    </source>
</evidence>
<proteinExistence type="predicted"/>
<organism evidence="2 3">
    <name type="scientific">Candidatus Avisuccinivibrio stercorigallinarum</name>
    <dbReference type="NCBI Taxonomy" id="2840704"/>
    <lineage>
        <taxon>Bacteria</taxon>
        <taxon>Pseudomonadati</taxon>
        <taxon>Pseudomonadota</taxon>
        <taxon>Gammaproteobacteria</taxon>
        <taxon>Aeromonadales</taxon>
        <taxon>Succinivibrionaceae</taxon>
        <taxon>Succinivibrionaceae incertae sedis</taxon>
        <taxon>Candidatus Avisuccinivibrio</taxon>
    </lineage>
</organism>
<evidence type="ECO:0000313" key="2">
    <source>
        <dbReference type="EMBL" id="MBO8416570.1"/>
    </source>
</evidence>
<keyword evidence="1" id="KW-0812">Transmembrane</keyword>